<keyword evidence="4 9" id="KW-1003">Cell membrane</keyword>
<sequence length="269" mass="31433">MFADIMKYKELLYFLVHKEVRIRYRNSLFGFLWTLLEPIGLMLIYTIVFGVILDGAGKNHLEAYPVFILIGLIPWTFFNNTIRRGTRALSGNSSLIKKVYFPREIFPITILLANLVNFVPAFLLVLVVGIFTPNLHLQFAQLLWLPGVIILQCLFTLACTFLVAVLNVYYRDVEFIVNLLLRGWMYLCPIIYPISRVMETKEIQEFTWLYFFNPMAIIISGYHGIFYPEEGLNHIPPSMIIYVIILTFFLLGVFWLIFKRLNRRVGEVI</sequence>
<dbReference type="EMBL" id="FPAA01000007">
    <property type="protein sequence ID" value="SFS75558.1"/>
    <property type="molecule type" value="Genomic_DNA"/>
</dbReference>
<evidence type="ECO:0000256" key="4">
    <source>
        <dbReference type="ARBA" id="ARBA00022475"/>
    </source>
</evidence>
<dbReference type="AlphaFoldDB" id="A0A1I6SFQ3"/>
<evidence type="ECO:0000256" key="1">
    <source>
        <dbReference type="ARBA" id="ARBA00004429"/>
    </source>
</evidence>
<dbReference type="RefSeq" id="WP_091837156.1">
    <property type="nucleotide sequence ID" value="NZ_FPAA01000007.1"/>
</dbReference>
<dbReference type="GO" id="GO:0005886">
    <property type="term" value="C:plasma membrane"/>
    <property type="evidence" value="ECO:0007669"/>
    <property type="project" value="UniProtKB-SubCell"/>
</dbReference>
<evidence type="ECO:0000259" key="10">
    <source>
        <dbReference type="PROSITE" id="PS51012"/>
    </source>
</evidence>
<feature type="transmembrane region" description="Helical" evidence="9">
    <location>
        <begin position="239"/>
        <end position="258"/>
    </location>
</feature>
<dbReference type="PANTHER" id="PTHR30413">
    <property type="entry name" value="INNER MEMBRANE TRANSPORT PERMEASE"/>
    <property type="match status" value="1"/>
</dbReference>
<reference evidence="12" key="1">
    <citation type="submission" date="2016-10" db="EMBL/GenBank/DDBJ databases">
        <authorList>
            <person name="Varghese N."/>
            <person name="Submissions S."/>
        </authorList>
    </citation>
    <scope>NUCLEOTIDE SEQUENCE [LARGE SCALE GENOMIC DNA]</scope>
    <source>
        <strain evidence="12">DSM 45789</strain>
    </source>
</reference>
<evidence type="ECO:0000313" key="11">
    <source>
        <dbReference type="EMBL" id="SFS75558.1"/>
    </source>
</evidence>
<feature type="transmembrane region" description="Helical" evidence="9">
    <location>
        <begin position="143"/>
        <end position="168"/>
    </location>
</feature>
<keyword evidence="3 9" id="KW-0813">Transport</keyword>
<organism evidence="11 12">
    <name type="scientific">Marininema halotolerans</name>
    <dbReference type="NCBI Taxonomy" id="1155944"/>
    <lineage>
        <taxon>Bacteria</taxon>
        <taxon>Bacillati</taxon>
        <taxon>Bacillota</taxon>
        <taxon>Bacilli</taxon>
        <taxon>Bacillales</taxon>
        <taxon>Thermoactinomycetaceae</taxon>
        <taxon>Marininema</taxon>
    </lineage>
</organism>
<evidence type="ECO:0000313" key="12">
    <source>
        <dbReference type="Proteomes" id="UP000198660"/>
    </source>
</evidence>
<feature type="transmembrane region" description="Helical" evidence="9">
    <location>
        <begin position="28"/>
        <end position="52"/>
    </location>
</feature>
<dbReference type="Proteomes" id="UP000198660">
    <property type="component" value="Unassembled WGS sequence"/>
</dbReference>
<protein>
    <recommendedName>
        <fullName evidence="9">Transport permease protein</fullName>
    </recommendedName>
</protein>
<evidence type="ECO:0000256" key="7">
    <source>
        <dbReference type="ARBA" id="ARBA00022989"/>
    </source>
</evidence>
<dbReference type="Pfam" id="PF01061">
    <property type="entry name" value="ABC2_membrane"/>
    <property type="match status" value="1"/>
</dbReference>
<dbReference type="InterPro" id="IPR013525">
    <property type="entry name" value="ABC2_TM"/>
</dbReference>
<feature type="domain" description="ABC transmembrane type-2" evidence="10">
    <location>
        <begin position="29"/>
        <end position="261"/>
    </location>
</feature>
<evidence type="ECO:0000256" key="6">
    <source>
        <dbReference type="ARBA" id="ARBA00022692"/>
    </source>
</evidence>
<evidence type="ECO:0000256" key="3">
    <source>
        <dbReference type="ARBA" id="ARBA00022448"/>
    </source>
</evidence>
<dbReference type="PANTHER" id="PTHR30413:SF8">
    <property type="entry name" value="TRANSPORT PERMEASE PROTEIN"/>
    <property type="match status" value="1"/>
</dbReference>
<dbReference type="PROSITE" id="PS51012">
    <property type="entry name" value="ABC_TM2"/>
    <property type="match status" value="1"/>
</dbReference>
<dbReference type="InterPro" id="IPR047817">
    <property type="entry name" value="ABC2_TM_bact-type"/>
</dbReference>
<keyword evidence="8 9" id="KW-0472">Membrane</keyword>
<comment type="subcellular location">
    <subcellularLocation>
        <location evidence="1">Cell inner membrane</location>
        <topology evidence="1">Multi-pass membrane protein</topology>
    </subcellularLocation>
    <subcellularLocation>
        <location evidence="9">Cell membrane</location>
        <topology evidence="9">Multi-pass membrane protein</topology>
    </subcellularLocation>
</comment>
<evidence type="ECO:0000256" key="9">
    <source>
        <dbReference type="RuleBase" id="RU361157"/>
    </source>
</evidence>
<evidence type="ECO:0000256" key="2">
    <source>
        <dbReference type="ARBA" id="ARBA00007783"/>
    </source>
</evidence>
<proteinExistence type="inferred from homology"/>
<accession>A0A1I6SFQ3</accession>
<keyword evidence="7 9" id="KW-1133">Transmembrane helix</keyword>
<keyword evidence="5" id="KW-0997">Cell inner membrane</keyword>
<name>A0A1I6SFQ3_9BACL</name>
<feature type="transmembrane region" description="Helical" evidence="9">
    <location>
        <begin position="64"/>
        <end position="82"/>
    </location>
</feature>
<dbReference type="GO" id="GO:0015920">
    <property type="term" value="P:lipopolysaccharide transport"/>
    <property type="evidence" value="ECO:0007669"/>
    <property type="project" value="TreeGrafter"/>
</dbReference>
<evidence type="ECO:0000256" key="5">
    <source>
        <dbReference type="ARBA" id="ARBA00022519"/>
    </source>
</evidence>
<feature type="transmembrane region" description="Helical" evidence="9">
    <location>
        <begin position="105"/>
        <end position="131"/>
    </location>
</feature>
<keyword evidence="12" id="KW-1185">Reference proteome</keyword>
<comment type="similarity">
    <text evidence="2 9">Belongs to the ABC-2 integral membrane protein family.</text>
</comment>
<gene>
    <name evidence="11" type="ORF">SAMN05444972_10737</name>
</gene>
<keyword evidence="6 9" id="KW-0812">Transmembrane</keyword>
<evidence type="ECO:0000256" key="8">
    <source>
        <dbReference type="ARBA" id="ARBA00023136"/>
    </source>
</evidence>
<dbReference type="OrthoDB" id="9794365at2"/>
<dbReference type="GO" id="GO:0140359">
    <property type="term" value="F:ABC-type transporter activity"/>
    <property type="evidence" value="ECO:0007669"/>
    <property type="project" value="InterPro"/>
</dbReference>
<feature type="transmembrane region" description="Helical" evidence="9">
    <location>
        <begin position="207"/>
        <end position="227"/>
    </location>
</feature>